<dbReference type="EMBL" id="JROO01000005">
    <property type="protein sequence ID" value="KII00235.1"/>
    <property type="molecule type" value="Genomic_DNA"/>
</dbReference>
<evidence type="ECO:0000256" key="1">
    <source>
        <dbReference type="ARBA" id="ARBA00007358"/>
    </source>
</evidence>
<dbReference type="SUPFAM" id="SSF56796">
    <property type="entry name" value="Dehydroquinate synthase-like"/>
    <property type="match status" value="1"/>
</dbReference>
<keyword evidence="2" id="KW-0560">Oxidoreductase</keyword>
<dbReference type="Gene3D" id="1.20.1090.10">
    <property type="entry name" value="Dehydroquinate synthase-like - alpha domain"/>
    <property type="match status" value="1"/>
</dbReference>
<evidence type="ECO:0000256" key="2">
    <source>
        <dbReference type="ARBA" id="ARBA00023002"/>
    </source>
</evidence>
<accession>A0A0C2FLR5</accession>
<dbReference type="InterPro" id="IPR001670">
    <property type="entry name" value="ADH_Fe/GldA"/>
</dbReference>
<evidence type="ECO:0000259" key="4">
    <source>
        <dbReference type="Pfam" id="PF00465"/>
    </source>
</evidence>
<dbReference type="GO" id="GO:0046872">
    <property type="term" value="F:metal ion binding"/>
    <property type="evidence" value="ECO:0007669"/>
    <property type="project" value="InterPro"/>
</dbReference>
<dbReference type="GO" id="GO:0004022">
    <property type="term" value="F:alcohol dehydrogenase (NAD+) activity"/>
    <property type="evidence" value="ECO:0007669"/>
    <property type="project" value="TreeGrafter"/>
</dbReference>
<dbReference type="PANTHER" id="PTHR11496">
    <property type="entry name" value="ALCOHOL DEHYDROGENASE"/>
    <property type="match status" value="1"/>
</dbReference>
<dbReference type="Proteomes" id="UP000031675">
    <property type="component" value="Unassembled WGS sequence"/>
</dbReference>
<proteinExistence type="inferred from homology"/>
<evidence type="ECO:0000256" key="3">
    <source>
        <dbReference type="SAM" id="MobiDB-lite"/>
    </source>
</evidence>
<dbReference type="InterPro" id="IPR039697">
    <property type="entry name" value="Alcohol_dehydrogenase_Fe"/>
</dbReference>
<comment type="similarity">
    <text evidence="1">Belongs to the iron-containing alcohol dehydrogenase family.</text>
</comment>
<dbReference type="PANTHER" id="PTHR11496:SF102">
    <property type="entry name" value="ALCOHOL DEHYDROGENASE 4"/>
    <property type="match status" value="1"/>
</dbReference>
<organism evidence="5 6">
    <name type="scientific">Streptomonospora alba</name>
    <dbReference type="NCBI Taxonomy" id="183763"/>
    <lineage>
        <taxon>Bacteria</taxon>
        <taxon>Bacillati</taxon>
        <taxon>Actinomycetota</taxon>
        <taxon>Actinomycetes</taxon>
        <taxon>Streptosporangiales</taxon>
        <taxon>Nocardiopsidaceae</taxon>
        <taxon>Streptomonospora</taxon>
    </lineage>
</organism>
<feature type="domain" description="Alcohol dehydrogenase iron-type/glycerol dehydrogenase GldA" evidence="4">
    <location>
        <begin position="13"/>
        <end position="189"/>
    </location>
</feature>
<evidence type="ECO:0000313" key="5">
    <source>
        <dbReference type="EMBL" id="KII00235.1"/>
    </source>
</evidence>
<dbReference type="STRING" id="183763.LP52_02685"/>
<sequence length="434" mass="44074">MNAPERGFVWQVPTRTVCGSGALDGVGPEAAALGSAVTAVVDAHVAQLPAAADALAGMAAHGVAPVAVHEFAGPPTMESVRELAAAVGRSGSDAVLAVGGGSAMDAAKIAALAATNPGLLDDPRWDRQGVVELDGPEEDRLRPGLPTLLAPSTAATGSELNGVAALRHAGRKRLLASGLLAPSTALIDPALTATLPTARLAEGGVETLCRIICPYLASDDALPVTDALAEALAAHCLRAVSAACRFPESERARTDLAWLVSVSATRLEGLGRSPWGHVLWYLQDAVADLAGTAKGPAMAALLPAYLAEAAEAVAGGVGARWGGSERLARLADALAAELGPDAHADLPGALALRLGEWGLPTDLGRLGLDRTAVEEAADRTHLVWGSTGLLDGVGRGELAGFLHRARQPPGASMTPGEGRDPLPAAQHTAIPERR</sequence>
<dbReference type="Gene3D" id="3.40.50.1970">
    <property type="match status" value="1"/>
</dbReference>
<name>A0A0C2FLR5_9ACTN</name>
<evidence type="ECO:0000313" key="6">
    <source>
        <dbReference type="Proteomes" id="UP000031675"/>
    </source>
</evidence>
<dbReference type="Pfam" id="PF00465">
    <property type="entry name" value="Fe-ADH"/>
    <property type="match status" value="1"/>
</dbReference>
<gene>
    <name evidence="5" type="ORF">LP52_02685</name>
</gene>
<dbReference type="AlphaFoldDB" id="A0A0C2FLR5"/>
<dbReference type="RefSeq" id="WP_040270448.1">
    <property type="nucleotide sequence ID" value="NZ_JROO01000005.1"/>
</dbReference>
<reference evidence="6" key="1">
    <citation type="journal article" date="2015" name="Chem. Biol.">
        <title>Structure, bioactivity, and resistance mechanism of streptomonomicin, an unusual lasso Peptide from an understudied halophilic actinomycete.</title>
        <authorList>
            <person name="Metelev M."/>
            <person name="Tietz J.I."/>
            <person name="Melby J.O."/>
            <person name="Blair P.M."/>
            <person name="Zhu L."/>
            <person name="Livnat I."/>
            <person name="Severinov K."/>
            <person name="Mitchell D.A."/>
        </authorList>
    </citation>
    <scope>NUCLEOTIDE SEQUENCE [LARGE SCALE GENOMIC DNA]</scope>
    <source>
        <strain evidence="6">YIM 90003</strain>
    </source>
</reference>
<feature type="region of interest" description="Disordered" evidence="3">
    <location>
        <begin position="406"/>
        <end position="434"/>
    </location>
</feature>
<comment type="caution">
    <text evidence="5">The sequence shown here is derived from an EMBL/GenBank/DDBJ whole genome shotgun (WGS) entry which is preliminary data.</text>
</comment>
<keyword evidence="6" id="KW-1185">Reference proteome</keyword>
<dbReference type="OrthoDB" id="323926at2"/>
<protein>
    <recommendedName>
        <fullName evidence="4">Alcohol dehydrogenase iron-type/glycerol dehydrogenase GldA domain-containing protein</fullName>
    </recommendedName>
</protein>